<comment type="subcellular location">
    <subcellularLocation>
        <location evidence="2">Cell membrane</location>
        <topology evidence="2">Multi-pass membrane protein</topology>
    </subcellularLocation>
</comment>
<dbReference type="InterPro" id="IPR036097">
    <property type="entry name" value="HisK_dim/P_sf"/>
</dbReference>
<evidence type="ECO:0000259" key="16">
    <source>
        <dbReference type="PROSITE" id="PS50109"/>
    </source>
</evidence>
<dbReference type="AlphaFoldDB" id="A0A6G8ATG6"/>
<dbReference type="InterPro" id="IPR036890">
    <property type="entry name" value="HATPase_C_sf"/>
</dbReference>
<evidence type="ECO:0000256" key="3">
    <source>
        <dbReference type="ARBA" id="ARBA00012438"/>
    </source>
</evidence>
<dbReference type="CDD" id="cd00082">
    <property type="entry name" value="HisKA"/>
    <property type="match status" value="1"/>
</dbReference>
<keyword evidence="11 15" id="KW-1133">Transmembrane helix</keyword>
<dbReference type="Proteomes" id="UP000501747">
    <property type="component" value="Chromosome"/>
</dbReference>
<organism evidence="17 18">
    <name type="scientific">Vagococcus hydrophili</name>
    <dbReference type="NCBI Taxonomy" id="2714947"/>
    <lineage>
        <taxon>Bacteria</taxon>
        <taxon>Bacillati</taxon>
        <taxon>Bacillota</taxon>
        <taxon>Bacilli</taxon>
        <taxon>Lactobacillales</taxon>
        <taxon>Enterococcaceae</taxon>
        <taxon>Vagococcus</taxon>
    </lineage>
</organism>
<feature type="transmembrane region" description="Helical" evidence="15">
    <location>
        <begin position="185"/>
        <end position="204"/>
    </location>
</feature>
<dbReference type="InterPro" id="IPR003661">
    <property type="entry name" value="HisK_dim/P_dom"/>
</dbReference>
<dbReference type="InterPro" id="IPR005467">
    <property type="entry name" value="His_kinase_dom"/>
</dbReference>
<feature type="domain" description="Histidine kinase" evidence="16">
    <location>
        <begin position="428"/>
        <end position="640"/>
    </location>
</feature>
<keyword evidence="4" id="KW-1003">Cell membrane</keyword>
<dbReference type="InterPro" id="IPR003594">
    <property type="entry name" value="HATPase_dom"/>
</dbReference>
<dbReference type="RefSeq" id="WP_166034418.1">
    <property type="nucleotide sequence ID" value="NZ_CP049887.1"/>
</dbReference>
<dbReference type="SUPFAM" id="SSF55874">
    <property type="entry name" value="ATPase domain of HSP90 chaperone/DNA topoisomerase II/histidine kinase"/>
    <property type="match status" value="1"/>
</dbReference>
<keyword evidence="18" id="KW-1185">Reference proteome</keyword>
<dbReference type="SMART" id="SM00387">
    <property type="entry name" value="HATPase_c"/>
    <property type="match status" value="1"/>
</dbReference>
<keyword evidence="9 17" id="KW-0418">Kinase</keyword>
<evidence type="ECO:0000256" key="10">
    <source>
        <dbReference type="ARBA" id="ARBA00022840"/>
    </source>
</evidence>
<dbReference type="PROSITE" id="PS50109">
    <property type="entry name" value="HIS_KIN"/>
    <property type="match status" value="1"/>
</dbReference>
<reference evidence="17 18" key="1">
    <citation type="submission" date="2020-03" db="EMBL/GenBank/DDBJ databases">
        <title>Vagococcus sp. nov., isolated from beetles.</title>
        <authorList>
            <person name="Hyun D.-W."/>
            <person name="Bae J.-W."/>
        </authorList>
    </citation>
    <scope>NUCLEOTIDE SEQUENCE [LARGE SCALE GENOMIC DNA]</scope>
    <source>
        <strain evidence="17 18">HDW17B</strain>
    </source>
</reference>
<dbReference type="SMART" id="SM00388">
    <property type="entry name" value="HisKA"/>
    <property type="match status" value="1"/>
</dbReference>
<evidence type="ECO:0000256" key="2">
    <source>
        <dbReference type="ARBA" id="ARBA00004651"/>
    </source>
</evidence>
<dbReference type="Gene3D" id="3.30.565.10">
    <property type="entry name" value="Histidine kinase-like ATPase, C-terminal domain"/>
    <property type="match status" value="1"/>
</dbReference>
<sequence>MGTQLTDIQNQYQTKIDEAKASKDNKRVEELKKEKDKKIQAIIENFTDDNVVKDKIIKEEKDYVEKNKKKIAERIKFQVEDVNKNYRYFYKDETGDVVLTNVLGLNKYSTKQEILDGLSEDKGNKVMVDKARGSIQSFGDADSNSLGLFLNEGRDFEGYSVIKKDSVYDKRIQQGIRDKERFSKLIWVGFLLMIIGVITLFFYLQSDIISGSLFAKGQRIPIDLKLLIFLVSGFFSAMITEAIHPYNYGGLENLQMYAVPIVLSIGLMTLSFMSLKLIWWQLLPKHKTQTGKELVKSSLIYQVLNTVGNIFVKSPMAIKLLLVLCLLGVNAFVVLLIMTSFNYLNPIYLILNLLFLATEAWFLWKYSKVLMKLIKKPAEILLSQEQKVNAELSLAELSHQLEQIDEMIQSSKKDSRQSEQLKTELLTNVSHDLRTPLTSIITYGELLNQPKTTTEDQKKYVEIINQKAKRMKHLIDDLFEVTKMNNGEIILEKSEVNLSQLLQQSVSEYSEELKEHDLKMVFNKPEKDLYATIDGERMWRVFDNLLVNVLKYAMPNTRVYLKIEEQHKQARIELKNISEYELNENAKDLVEKFKRGDSSRHTEGSGLGLAIVNSIVVLHNGQMAIDVDGDMFKIVIRLPL</sequence>
<name>A0A6G8ATG6_9ENTE</name>
<evidence type="ECO:0000256" key="12">
    <source>
        <dbReference type="ARBA" id="ARBA00023012"/>
    </source>
</evidence>
<evidence type="ECO:0000256" key="15">
    <source>
        <dbReference type="SAM" id="Phobius"/>
    </source>
</evidence>
<keyword evidence="6" id="KW-0808">Transferase</keyword>
<accession>A0A6G8ATG6</accession>
<evidence type="ECO:0000256" key="1">
    <source>
        <dbReference type="ARBA" id="ARBA00000085"/>
    </source>
</evidence>
<evidence type="ECO:0000313" key="17">
    <source>
        <dbReference type="EMBL" id="QIL48270.1"/>
    </source>
</evidence>
<feature type="transmembrane region" description="Helical" evidence="15">
    <location>
        <begin position="320"/>
        <end position="341"/>
    </location>
</feature>
<keyword evidence="10" id="KW-0067">ATP-binding</keyword>
<dbReference type="GO" id="GO:0005886">
    <property type="term" value="C:plasma membrane"/>
    <property type="evidence" value="ECO:0007669"/>
    <property type="project" value="UniProtKB-SubCell"/>
</dbReference>
<feature type="coiled-coil region" evidence="14">
    <location>
        <begin position="387"/>
        <end position="414"/>
    </location>
</feature>
<evidence type="ECO:0000256" key="11">
    <source>
        <dbReference type="ARBA" id="ARBA00022989"/>
    </source>
</evidence>
<feature type="transmembrane region" description="Helical" evidence="15">
    <location>
        <begin position="224"/>
        <end position="244"/>
    </location>
</feature>
<evidence type="ECO:0000256" key="8">
    <source>
        <dbReference type="ARBA" id="ARBA00022741"/>
    </source>
</evidence>
<dbReference type="KEGG" id="vhy:G7082_07075"/>
<protein>
    <recommendedName>
        <fullName evidence="3">histidine kinase</fullName>
        <ecNumber evidence="3">2.7.13.3</ecNumber>
    </recommendedName>
</protein>
<evidence type="ECO:0000256" key="13">
    <source>
        <dbReference type="ARBA" id="ARBA00023136"/>
    </source>
</evidence>
<evidence type="ECO:0000313" key="18">
    <source>
        <dbReference type="Proteomes" id="UP000501747"/>
    </source>
</evidence>
<keyword evidence="12" id="KW-0902">Two-component regulatory system</keyword>
<evidence type="ECO:0000256" key="7">
    <source>
        <dbReference type="ARBA" id="ARBA00022692"/>
    </source>
</evidence>
<dbReference type="InterPro" id="IPR050398">
    <property type="entry name" value="HssS/ArlS-like"/>
</dbReference>
<proteinExistence type="predicted"/>
<dbReference type="Pfam" id="PF00512">
    <property type="entry name" value="HisKA"/>
    <property type="match status" value="1"/>
</dbReference>
<dbReference type="GO" id="GO:0005524">
    <property type="term" value="F:ATP binding"/>
    <property type="evidence" value="ECO:0007669"/>
    <property type="project" value="UniProtKB-KW"/>
</dbReference>
<evidence type="ECO:0000256" key="5">
    <source>
        <dbReference type="ARBA" id="ARBA00022553"/>
    </source>
</evidence>
<dbReference type="SUPFAM" id="SSF47384">
    <property type="entry name" value="Homodimeric domain of signal transducing histidine kinase"/>
    <property type="match status" value="1"/>
</dbReference>
<feature type="transmembrane region" description="Helical" evidence="15">
    <location>
        <begin position="347"/>
        <end position="366"/>
    </location>
</feature>
<evidence type="ECO:0000256" key="6">
    <source>
        <dbReference type="ARBA" id="ARBA00022679"/>
    </source>
</evidence>
<dbReference type="EMBL" id="CP049887">
    <property type="protein sequence ID" value="QIL48270.1"/>
    <property type="molecule type" value="Genomic_DNA"/>
</dbReference>
<dbReference type="Gene3D" id="1.10.287.130">
    <property type="match status" value="1"/>
</dbReference>
<dbReference type="EC" id="2.7.13.3" evidence="3"/>
<keyword evidence="5" id="KW-0597">Phosphoprotein</keyword>
<keyword evidence="14" id="KW-0175">Coiled coil</keyword>
<keyword evidence="8" id="KW-0547">Nucleotide-binding</keyword>
<evidence type="ECO:0000256" key="9">
    <source>
        <dbReference type="ARBA" id="ARBA00022777"/>
    </source>
</evidence>
<feature type="transmembrane region" description="Helical" evidence="15">
    <location>
        <begin position="256"/>
        <end position="279"/>
    </location>
</feature>
<dbReference type="Pfam" id="PF02518">
    <property type="entry name" value="HATPase_c"/>
    <property type="match status" value="1"/>
</dbReference>
<dbReference type="PANTHER" id="PTHR45528:SF1">
    <property type="entry name" value="SENSOR HISTIDINE KINASE CPXA"/>
    <property type="match status" value="1"/>
</dbReference>
<gene>
    <name evidence="17" type="ORF">G7082_07075</name>
</gene>
<dbReference type="PANTHER" id="PTHR45528">
    <property type="entry name" value="SENSOR HISTIDINE KINASE CPXA"/>
    <property type="match status" value="1"/>
</dbReference>
<comment type="catalytic activity">
    <reaction evidence="1">
        <text>ATP + protein L-histidine = ADP + protein N-phospho-L-histidine.</text>
        <dbReference type="EC" id="2.7.13.3"/>
    </reaction>
</comment>
<evidence type="ECO:0000256" key="14">
    <source>
        <dbReference type="SAM" id="Coils"/>
    </source>
</evidence>
<evidence type="ECO:0000256" key="4">
    <source>
        <dbReference type="ARBA" id="ARBA00022475"/>
    </source>
</evidence>
<dbReference type="GO" id="GO:0000155">
    <property type="term" value="F:phosphorelay sensor kinase activity"/>
    <property type="evidence" value="ECO:0007669"/>
    <property type="project" value="InterPro"/>
</dbReference>
<keyword evidence="7 15" id="KW-0812">Transmembrane</keyword>
<keyword evidence="13 15" id="KW-0472">Membrane</keyword>
<dbReference type="FunFam" id="1.10.287.130:FF:000008">
    <property type="entry name" value="Two-component sensor histidine kinase"/>
    <property type="match status" value="1"/>
</dbReference>